<dbReference type="OrthoDB" id="2456376at2"/>
<protein>
    <recommendedName>
        <fullName evidence="4">Bacterial Ig domain-containing protein</fullName>
    </recommendedName>
</protein>
<dbReference type="GO" id="GO:0030313">
    <property type="term" value="C:cell envelope"/>
    <property type="evidence" value="ECO:0007669"/>
    <property type="project" value="UniProtKB-SubCell"/>
</dbReference>
<name>A0A433RY30_9BACL</name>
<organism evidence="2 3">
    <name type="scientific">Candidatus Kurthia intestinigallinarum</name>
    <dbReference type="NCBI Taxonomy" id="1562256"/>
    <lineage>
        <taxon>Bacteria</taxon>
        <taxon>Bacillati</taxon>
        <taxon>Bacillota</taxon>
        <taxon>Bacilli</taxon>
        <taxon>Bacillales</taxon>
        <taxon>Caryophanaceae</taxon>
        <taxon>Kurthia</taxon>
    </lineage>
</organism>
<evidence type="ECO:0000256" key="1">
    <source>
        <dbReference type="SAM" id="SignalP"/>
    </source>
</evidence>
<accession>A0A433RY30</accession>
<evidence type="ECO:0000313" key="2">
    <source>
        <dbReference type="EMBL" id="RUS58180.1"/>
    </source>
</evidence>
<dbReference type="EMBL" id="JTFC01000007">
    <property type="protein sequence ID" value="RUS58180.1"/>
    <property type="molecule type" value="Genomic_DNA"/>
</dbReference>
<keyword evidence="1" id="KW-0732">Signal</keyword>
<dbReference type="SUPFAM" id="SSF158911">
    <property type="entry name" value="NEAT domain-like"/>
    <property type="match status" value="1"/>
</dbReference>
<dbReference type="InterPro" id="IPR037250">
    <property type="entry name" value="NEAT_dom_sf"/>
</dbReference>
<proteinExistence type="predicted"/>
<keyword evidence="3" id="KW-1185">Reference proteome</keyword>
<feature type="chain" id="PRO_5019544532" description="Bacterial Ig domain-containing protein" evidence="1">
    <location>
        <begin position="33"/>
        <end position="332"/>
    </location>
</feature>
<reference evidence="2 3" key="1">
    <citation type="submission" date="2014-11" db="EMBL/GenBank/DDBJ databases">
        <title>Genome sequence and analysis of novel Kurthia sp.</title>
        <authorList>
            <person name="Lawson J.N."/>
            <person name="Gonzalez J.E."/>
            <person name="Rinauldi L."/>
            <person name="Xuan Z."/>
            <person name="Firman A."/>
            <person name="Shaddox L."/>
            <person name="Trudeau A."/>
            <person name="Shah S."/>
            <person name="Reiman D."/>
        </authorList>
    </citation>
    <scope>NUCLEOTIDE SEQUENCE [LARGE SCALE GENOMIC DNA]</scope>
    <source>
        <strain evidence="2 3">3B1D</strain>
    </source>
</reference>
<dbReference type="Proteomes" id="UP000288623">
    <property type="component" value="Unassembled WGS sequence"/>
</dbReference>
<dbReference type="AlphaFoldDB" id="A0A433RY30"/>
<dbReference type="RefSeq" id="WP_126989248.1">
    <property type="nucleotide sequence ID" value="NZ_JTFC01000007.1"/>
</dbReference>
<evidence type="ECO:0008006" key="4">
    <source>
        <dbReference type="Google" id="ProtNLM"/>
    </source>
</evidence>
<sequence length="332" mass="35055">MKKWSTFCLTAALSVATIAPATFALSPETAQAATIDNGAYTVQVAPYYKGELSKNTQANMNSTAQLTVQDGIETVKISLLNGSSYQDIIDENGNEIPLERHADGTATLTVSGKDVIANGIQAKFHIVVAEINYDHYYDMNLKFDASTLISTAAPKTKRTLSATATNRVAKSDTVTVKGVKKGDIVRVSRGSAVLATTTATSSTVKLSVKQLGKKAGKIAITAQAAGEQESAKTRTAFKAEHVSKAVSAKNVTITNKKGKANDKVVVKGLKKGDVVKFYDTLGNGLGRVTATSSTATFKPKSLKAKGGKLVITRTEAGKNTSAKIKKSYQAEK</sequence>
<gene>
    <name evidence="2" type="ORF">QI30_01825</name>
</gene>
<dbReference type="Gene3D" id="2.60.40.1850">
    <property type="match status" value="1"/>
</dbReference>
<evidence type="ECO:0000313" key="3">
    <source>
        <dbReference type="Proteomes" id="UP000288623"/>
    </source>
</evidence>
<feature type="signal peptide" evidence="1">
    <location>
        <begin position="1"/>
        <end position="32"/>
    </location>
</feature>
<comment type="caution">
    <text evidence="2">The sequence shown here is derived from an EMBL/GenBank/DDBJ whole genome shotgun (WGS) entry which is preliminary data.</text>
</comment>